<feature type="transmembrane region" description="Helical" evidence="5">
    <location>
        <begin position="167"/>
        <end position="190"/>
    </location>
</feature>
<evidence type="ECO:0000313" key="8">
    <source>
        <dbReference type="Proteomes" id="UP000821853"/>
    </source>
</evidence>
<dbReference type="VEuPathDB" id="VectorBase:HLOH_060940"/>
<accession>A0A9J6FWU6</accession>
<comment type="similarity">
    <text evidence="2">Belongs to the NPC2 family.</text>
</comment>
<name>A0A9J6FWU6_HAELO</name>
<feature type="region of interest" description="Disordered" evidence="4">
    <location>
        <begin position="1"/>
        <end position="27"/>
    </location>
</feature>
<dbReference type="Proteomes" id="UP000821853">
    <property type="component" value="Chromosome 3"/>
</dbReference>
<keyword evidence="8" id="KW-1185">Reference proteome</keyword>
<keyword evidence="5" id="KW-0472">Membrane</keyword>
<evidence type="ECO:0000259" key="6">
    <source>
        <dbReference type="SMART" id="SM00737"/>
    </source>
</evidence>
<evidence type="ECO:0000256" key="4">
    <source>
        <dbReference type="SAM" id="MobiDB-lite"/>
    </source>
</evidence>
<dbReference type="GO" id="GO:0005576">
    <property type="term" value="C:extracellular region"/>
    <property type="evidence" value="ECO:0007669"/>
    <property type="project" value="UniProtKB-SubCell"/>
</dbReference>
<dbReference type="SMART" id="SM00737">
    <property type="entry name" value="ML"/>
    <property type="match status" value="1"/>
</dbReference>
<dbReference type="Gene3D" id="2.60.40.770">
    <property type="match status" value="1"/>
</dbReference>
<evidence type="ECO:0000256" key="1">
    <source>
        <dbReference type="ARBA" id="ARBA00004613"/>
    </source>
</evidence>
<evidence type="ECO:0000313" key="7">
    <source>
        <dbReference type="EMBL" id="KAH9370582.1"/>
    </source>
</evidence>
<dbReference type="Pfam" id="PF02221">
    <property type="entry name" value="E1_DerP2_DerF2"/>
    <property type="match status" value="1"/>
</dbReference>
<comment type="caution">
    <text evidence="7">The sequence shown here is derived from an EMBL/GenBank/DDBJ whole genome shotgun (WGS) entry which is preliminary data.</text>
</comment>
<dbReference type="EMBL" id="JABSTR010000005">
    <property type="protein sequence ID" value="KAH9370582.1"/>
    <property type="molecule type" value="Genomic_DNA"/>
</dbReference>
<keyword evidence="5" id="KW-0812">Transmembrane</keyword>
<reference evidence="7 8" key="1">
    <citation type="journal article" date="2020" name="Cell">
        <title>Large-Scale Comparative Analyses of Tick Genomes Elucidate Their Genetic Diversity and Vector Capacities.</title>
        <authorList>
            <consortium name="Tick Genome and Microbiome Consortium (TIGMIC)"/>
            <person name="Jia N."/>
            <person name="Wang J."/>
            <person name="Shi W."/>
            <person name="Du L."/>
            <person name="Sun Y."/>
            <person name="Zhan W."/>
            <person name="Jiang J.F."/>
            <person name="Wang Q."/>
            <person name="Zhang B."/>
            <person name="Ji P."/>
            <person name="Bell-Sakyi L."/>
            <person name="Cui X.M."/>
            <person name="Yuan T.T."/>
            <person name="Jiang B.G."/>
            <person name="Yang W.F."/>
            <person name="Lam T.T."/>
            <person name="Chang Q.C."/>
            <person name="Ding S.J."/>
            <person name="Wang X.J."/>
            <person name="Zhu J.G."/>
            <person name="Ruan X.D."/>
            <person name="Zhao L."/>
            <person name="Wei J.T."/>
            <person name="Ye R.Z."/>
            <person name="Que T.C."/>
            <person name="Du C.H."/>
            <person name="Zhou Y.H."/>
            <person name="Cheng J.X."/>
            <person name="Dai P.F."/>
            <person name="Guo W.B."/>
            <person name="Han X.H."/>
            <person name="Huang E.J."/>
            <person name="Li L.F."/>
            <person name="Wei W."/>
            <person name="Gao Y.C."/>
            <person name="Liu J.Z."/>
            <person name="Shao H.Z."/>
            <person name="Wang X."/>
            <person name="Wang C.C."/>
            <person name="Yang T.C."/>
            <person name="Huo Q.B."/>
            <person name="Li W."/>
            <person name="Chen H.Y."/>
            <person name="Chen S.E."/>
            <person name="Zhou L.G."/>
            <person name="Ni X.B."/>
            <person name="Tian J.H."/>
            <person name="Sheng Y."/>
            <person name="Liu T."/>
            <person name="Pan Y.S."/>
            <person name="Xia L.Y."/>
            <person name="Li J."/>
            <person name="Zhao F."/>
            <person name="Cao W.C."/>
        </authorList>
    </citation>
    <scope>NUCLEOTIDE SEQUENCE [LARGE SCALE GENOMIC DNA]</scope>
    <source>
        <strain evidence="7">HaeL-2018</strain>
    </source>
</reference>
<keyword evidence="5" id="KW-1133">Transmembrane helix</keyword>
<keyword evidence="3" id="KW-0964">Secreted</keyword>
<protein>
    <recommendedName>
        <fullName evidence="6">MD-2-related lipid-recognition domain-containing protein</fullName>
    </recommendedName>
</protein>
<dbReference type="OrthoDB" id="6771772at2759"/>
<dbReference type="FunFam" id="2.60.40.770:FF:000001">
    <property type="entry name" value="NPC intracellular cholesterol transporter 2"/>
    <property type="match status" value="1"/>
</dbReference>
<organism evidence="7 8">
    <name type="scientific">Haemaphysalis longicornis</name>
    <name type="common">Bush tick</name>
    <dbReference type="NCBI Taxonomy" id="44386"/>
    <lineage>
        <taxon>Eukaryota</taxon>
        <taxon>Metazoa</taxon>
        <taxon>Ecdysozoa</taxon>
        <taxon>Arthropoda</taxon>
        <taxon>Chelicerata</taxon>
        <taxon>Arachnida</taxon>
        <taxon>Acari</taxon>
        <taxon>Parasitiformes</taxon>
        <taxon>Ixodida</taxon>
        <taxon>Ixodoidea</taxon>
        <taxon>Ixodidae</taxon>
        <taxon>Haemaphysalinae</taxon>
        <taxon>Haemaphysalis</taxon>
    </lineage>
</organism>
<evidence type="ECO:0000256" key="3">
    <source>
        <dbReference type="ARBA" id="ARBA00022525"/>
    </source>
</evidence>
<feature type="transmembrane region" description="Helical" evidence="5">
    <location>
        <begin position="380"/>
        <end position="402"/>
    </location>
</feature>
<dbReference type="InterPro" id="IPR003172">
    <property type="entry name" value="ML_dom"/>
</dbReference>
<sequence>MIAMYDRTRRTASVGQNSIPPPGHHAIARDCGVLGPEQPTRPTRSKPLGTGRRIPLRPHLDSSFLLPPSDPAPFLCTCPTKRHGLFAAPGVTHARKRGETGDTGSTPHKRAKKCAFLGEAKGRGECKGSGGVDIVRRTVCCTDGREASSSRPEPGLRRKSAMDAGVLCTKLVLLPLLLLLAVAAAVAFAGTGSLESVSFKDCGHGNVRKVKILSCKKQPCHVKIGSRVVFEATFIAPFATAAAFNEISAYIERHRFQLPEPHVDACAGGHLRPSCPMRKGQVYTYRYTLLVREIYPAAYRFLSKMPPASRVEALDAAYRVQLIGSGRARYEEKSRMCDSVDPYTLRPGLDTVTDVAEFPEVTHGDVVNYLVYSSSFVTCLIFVLVNFVAIWNGCNVVAVAGVRRLRGRRRGCVARPQRSFSLYAAFSIVRNDRYNELLCCSQAQATAPSQGVPRPKSWLACLQAQNTHFIHLYATLGFAVDVAGLPVTKWAPQTRI</sequence>
<feature type="domain" description="MD-2-related lipid-recognition" evidence="6">
    <location>
        <begin position="199"/>
        <end position="342"/>
    </location>
</feature>
<comment type="subcellular location">
    <subcellularLocation>
        <location evidence="1">Secreted</location>
    </subcellularLocation>
</comment>
<evidence type="ECO:0000256" key="2">
    <source>
        <dbReference type="ARBA" id="ARBA00006370"/>
    </source>
</evidence>
<dbReference type="AlphaFoldDB" id="A0A9J6FWU6"/>
<dbReference type="SUPFAM" id="SSF81296">
    <property type="entry name" value="E set domains"/>
    <property type="match status" value="1"/>
</dbReference>
<gene>
    <name evidence="7" type="ORF">HPB48_002487</name>
</gene>
<proteinExistence type="inferred from homology"/>
<evidence type="ECO:0000256" key="5">
    <source>
        <dbReference type="SAM" id="Phobius"/>
    </source>
</evidence>
<dbReference type="InterPro" id="IPR014756">
    <property type="entry name" value="Ig_E-set"/>
</dbReference>